<accession>A0A1G6S5N1</accession>
<dbReference type="InterPro" id="IPR049962">
    <property type="entry name" value="THUMP_ThiI"/>
</dbReference>
<dbReference type="Gene3D" id="3.40.50.620">
    <property type="entry name" value="HUPs"/>
    <property type="match status" value="1"/>
</dbReference>
<comment type="catalytic activity">
    <reaction evidence="10 19">
        <text>[ThiI sulfur-carrier protein]-S-sulfanyl-L-cysteine + a uridine in tRNA + 2 reduced [2Fe-2S]-[ferredoxin] + ATP + H(+) = [ThiI sulfur-carrier protein]-L-cysteine + a 4-thiouridine in tRNA + 2 oxidized [2Fe-2S]-[ferredoxin] + AMP + diphosphate</text>
        <dbReference type="Rhea" id="RHEA:24176"/>
        <dbReference type="Rhea" id="RHEA-COMP:10000"/>
        <dbReference type="Rhea" id="RHEA-COMP:10001"/>
        <dbReference type="Rhea" id="RHEA-COMP:13337"/>
        <dbReference type="Rhea" id="RHEA-COMP:13338"/>
        <dbReference type="Rhea" id="RHEA-COMP:13339"/>
        <dbReference type="Rhea" id="RHEA-COMP:13340"/>
        <dbReference type="ChEBI" id="CHEBI:15378"/>
        <dbReference type="ChEBI" id="CHEBI:29950"/>
        <dbReference type="ChEBI" id="CHEBI:30616"/>
        <dbReference type="ChEBI" id="CHEBI:33019"/>
        <dbReference type="ChEBI" id="CHEBI:33737"/>
        <dbReference type="ChEBI" id="CHEBI:33738"/>
        <dbReference type="ChEBI" id="CHEBI:61963"/>
        <dbReference type="ChEBI" id="CHEBI:65315"/>
        <dbReference type="ChEBI" id="CHEBI:136798"/>
        <dbReference type="ChEBI" id="CHEBI:456215"/>
        <dbReference type="EC" id="2.8.1.4"/>
    </reaction>
</comment>
<dbReference type="SUPFAM" id="SSF52402">
    <property type="entry name" value="Adenine nucleotide alpha hydrolases-like"/>
    <property type="match status" value="1"/>
</dbReference>
<dbReference type="InterPro" id="IPR049961">
    <property type="entry name" value="ThiI_N"/>
</dbReference>
<dbReference type="GO" id="GO:0052837">
    <property type="term" value="P:thiazole biosynthetic process"/>
    <property type="evidence" value="ECO:0007669"/>
    <property type="project" value="TreeGrafter"/>
</dbReference>
<dbReference type="InterPro" id="IPR020536">
    <property type="entry name" value="ThiI_AANH"/>
</dbReference>
<keyword evidence="7 19" id="KW-0067">ATP-binding</keyword>
<organism evidence="21 22">
    <name type="scientific">Peptococcus niger</name>
    <dbReference type="NCBI Taxonomy" id="2741"/>
    <lineage>
        <taxon>Bacteria</taxon>
        <taxon>Bacillati</taxon>
        <taxon>Bacillota</taxon>
        <taxon>Clostridia</taxon>
        <taxon>Eubacteriales</taxon>
        <taxon>Peptococcaceae</taxon>
        <taxon>Peptococcus</taxon>
    </lineage>
</organism>
<evidence type="ECO:0000259" key="20">
    <source>
        <dbReference type="PROSITE" id="PS51165"/>
    </source>
</evidence>
<keyword evidence="22" id="KW-1185">Reference proteome</keyword>
<evidence type="ECO:0000256" key="13">
    <source>
        <dbReference type="ARBA" id="ARBA00061472"/>
    </source>
</evidence>
<dbReference type="HAMAP" id="MF_00021">
    <property type="entry name" value="ThiI"/>
    <property type="match status" value="1"/>
</dbReference>
<dbReference type="InterPro" id="IPR004114">
    <property type="entry name" value="THUMP_dom"/>
</dbReference>
<evidence type="ECO:0000313" key="21">
    <source>
        <dbReference type="EMBL" id="SDD12168.1"/>
    </source>
</evidence>
<dbReference type="Pfam" id="PF02926">
    <property type="entry name" value="THUMP"/>
    <property type="match status" value="1"/>
</dbReference>
<dbReference type="UniPathway" id="UPA00060"/>
<evidence type="ECO:0000256" key="1">
    <source>
        <dbReference type="ARBA" id="ARBA00004496"/>
    </source>
</evidence>
<evidence type="ECO:0000256" key="19">
    <source>
        <dbReference type="HAMAP-Rule" id="MF_00021"/>
    </source>
</evidence>
<evidence type="ECO:0000256" key="15">
    <source>
        <dbReference type="ARBA" id="ARBA00071867"/>
    </source>
</evidence>
<evidence type="ECO:0000256" key="7">
    <source>
        <dbReference type="ARBA" id="ARBA00022840"/>
    </source>
</evidence>
<dbReference type="STRING" id="2741.SAMN04489866_101238"/>
<name>A0A1G6S5N1_PEPNI</name>
<dbReference type="SUPFAM" id="SSF143437">
    <property type="entry name" value="THUMP domain-like"/>
    <property type="match status" value="1"/>
</dbReference>
<dbReference type="InterPro" id="IPR050102">
    <property type="entry name" value="tRNA_sulfurtransferase_ThiI"/>
</dbReference>
<proteinExistence type="inferred from homology"/>
<feature type="binding site" evidence="19">
    <location>
        <position position="289"/>
    </location>
    <ligand>
        <name>ATP</name>
        <dbReference type="ChEBI" id="CHEBI:30616"/>
    </ligand>
</feature>
<comment type="pathway">
    <text evidence="2 19">Cofactor biosynthesis; thiamine diphosphate biosynthesis.</text>
</comment>
<dbReference type="GO" id="GO:0004810">
    <property type="term" value="F:CCA tRNA nucleotidyltransferase activity"/>
    <property type="evidence" value="ECO:0007669"/>
    <property type="project" value="InterPro"/>
</dbReference>
<dbReference type="InterPro" id="IPR054173">
    <property type="entry name" value="ThiI_fer"/>
</dbReference>
<keyword evidence="6 19" id="KW-0547">Nucleotide-binding</keyword>
<dbReference type="PANTHER" id="PTHR43209:SF1">
    <property type="entry name" value="TRNA SULFURTRANSFERASE"/>
    <property type="match status" value="1"/>
</dbReference>
<feature type="binding site" evidence="19">
    <location>
        <position position="298"/>
    </location>
    <ligand>
        <name>ATP</name>
        <dbReference type="ChEBI" id="CHEBI:30616"/>
    </ligand>
</feature>
<evidence type="ECO:0000256" key="17">
    <source>
        <dbReference type="ARBA" id="ARBA00077849"/>
    </source>
</evidence>
<feature type="binding site" evidence="19">
    <location>
        <begin position="210"/>
        <end position="211"/>
    </location>
    <ligand>
        <name>ATP</name>
        <dbReference type="ChEBI" id="CHEBI:30616"/>
    </ligand>
</feature>
<evidence type="ECO:0000256" key="8">
    <source>
        <dbReference type="ARBA" id="ARBA00022884"/>
    </source>
</evidence>
<dbReference type="EC" id="2.8.1.4" evidence="14 19"/>
<dbReference type="Pfam" id="PF22025">
    <property type="entry name" value="ThiI_fer"/>
    <property type="match status" value="1"/>
</dbReference>
<dbReference type="GO" id="GO:0140741">
    <property type="term" value="F:tRNA-uracil-4 sulfurtransferase activity"/>
    <property type="evidence" value="ECO:0007669"/>
    <property type="project" value="UniProtKB-EC"/>
</dbReference>
<evidence type="ECO:0000256" key="2">
    <source>
        <dbReference type="ARBA" id="ARBA00004948"/>
    </source>
</evidence>
<gene>
    <name evidence="19" type="primary">thiI</name>
    <name evidence="21" type="ORF">SAMN04489866_101238</name>
</gene>
<evidence type="ECO:0000256" key="9">
    <source>
        <dbReference type="ARBA" id="ARBA00022977"/>
    </source>
</evidence>
<dbReference type="GO" id="GO:0009228">
    <property type="term" value="P:thiamine biosynthetic process"/>
    <property type="evidence" value="ECO:0007669"/>
    <property type="project" value="UniProtKB-KW"/>
</dbReference>
<dbReference type="AlphaFoldDB" id="A0A1G6S5N1"/>
<keyword evidence="5 19" id="KW-0808">Transferase</keyword>
<dbReference type="Pfam" id="PF02568">
    <property type="entry name" value="ThiI"/>
    <property type="match status" value="1"/>
</dbReference>
<dbReference type="SMART" id="SM00981">
    <property type="entry name" value="THUMP"/>
    <property type="match status" value="1"/>
</dbReference>
<protein>
    <recommendedName>
        <fullName evidence="15 19">Probable tRNA sulfurtransferase</fullName>
        <ecNumber evidence="14 19">2.8.1.4</ecNumber>
    </recommendedName>
    <alternativeName>
        <fullName evidence="16 19">Sulfur carrier protein ThiS sulfurtransferase</fullName>
    </alternativeName>
    <alternativeName>
        <fullName evidence="17 19">Thiamine biosynthesis protein ThiI</fullName>
    </alternativeName>
    <alternativeName>
        <fullName evidence="18 19">tRNA 4-thiouridine synthase</fullName>
    </alternativeName>
</protein>
<comment type="catalytic activity">
    <reaction evidence="11 19">
        <text>[ThiS sulfur-carrier protein]-C-terminal Gly-Gly-AMP + S-sulfanyl-L-cysteinyl-[cysteine desulfurase] + AH2 = [ThiS sulfur-carrier protein]-C-terminal-Gly-aminoethanethioate + L-cysteinyl-[cysteine desulfurase] + A + AMP + 2 H(+)</text>
        <dbReference type="Rhea" id="RHEA:43340"/>
        <dbReference type="Rhea" id="RHEA-COMP:12157"/>
        <dbReference type="Rhea" id="RHEA-COMP:12158"/>
        <dbReference type="Rhea" id="RHEA-COMP:12910"/>
        <dbReference type="Rhea" id="RHEA-COMP:19908"/>
        <dbReference type="ChEBI" id="CHEBI:13193"/>
        <dbReference type="ChEBI" id="CHEBI:15378"/>
        <dbReference type="ChEBI" id="CHEBI:17499"/>
        <dbReference type="ChEBI" id="CHEBI:29950"/>
        <dbReference type="ChEBI" id="CHEBI:61963"/>
        <dbReference type="ChEBI" id="CHEBI:90618"/>
        <dbReference type="ChEBI" id="CHEBI:232372"/>
        <dbReference type="ChEBI" id="CHEBI:456215"/>
    </reaction>
</comment>
<dbReference type="EMBL" id="FNAF01000001">
    <property type="protein sequence ID" value="SDD12168.1"/>
    <property type="molecule type" value="Genomic_DNA"/>
</dbReference>
<dbReference type="RefSeq" id="WP_091790918.1">
    <property type="nucleotide sequence ID" value="NZ_FNAF01000001.1"/>
</dbReference>
<evidence type="ECO:0000256" key="3">
    <source>
        <dbReference type="ARBA" id="ARBA00022490"/>
    </source>
</evidence>
<keyword evidence="4 19" id="KW-0820">tRNA-binding</keyword>
<feature type="domain" description="THUMP" evidence="20">
    <location>
        <begin position="62"/>
        <end position="167"/>
    </location>
</feature>
<dbReference type="CDD" id="cd11716">
    <property type="entry name" value="THUMP_ThiI"/>
    <property type="match status" value="1"/>
</dbReference>
<evidence type="ECO:0000256" key="6">
    <source>
        <dbReference type="ARBA" id="ARBA00022741"/>
    </source>
</evidence>
<dbReference type="FunFam" id="3.40.50.620:FF:000053">
    <property type="entry name" value="Probable tRNA sulfurtransferase"/>
    <property type="match status" value="1"/>
</dbReference>
<evidence type="ECO:0000256" key="11">
    <source>
        <dbReference type="ARBA" id="ARBA00052330"/>
    </source>
</evidence>
<evidence type="ECO:0000256" key="12">
    <source>
        <dbReference type="ARBA" id="ARBA00058382"/>
    </source>
</evidence>
<keyword evidence="9 19" id="KW-0784">Thiamine biosynthesis</keyword>
<comment type="similarity">
    <text evidence="13 19">Belongs to the ThiI family.</text>
</comment>
<evidence type="ECO:0000313" key="22">
    <source>
        <dbReference type="Proteomes" id="UP000198995"/>
    </source>
</evidence>
<evidence type="ECO:0000256" key="5">
    <source>
        <dbReference type="ARBA" id="ARBA00022679"/>
    </source>
</evidence>
<dbReference type="GO" id="GO:0005829">
    <property type="term" value="C:cytosol"/>
    <property type="evidence" value="ECO:0007669"/>
    <property type="project" value="TreeGrafter"/>
</dbReference>
<evidence type="ECO:0000256" key="16">
    <source>
        <dbReference type="ARBA" id="ARBA00075337"/>
    </source>
</evidence>
<dbReference type="GO" id="GO:0009229">
    <property type="term" value="P:thiamine diphosphate biosynthetic process"/>
    <property type="evidence" value="ECO:0007669"/>
    <property type="project" value="UniProtKB-UniRule"/>
</dbReference>
<dbReference type="GO" id="GO:0002937">
    <property type="term" value="P:tRNA 4-thiouridine biosynthesis"/>
    <property type="evidence" value="ECO:0007669"/>
    <property type="project" value="TreeGrafter"/>
</dbReference>
<dbReference type="PROSITE" id="PS51165">
    <property type="entry name" value="THUMP"/>
    <property type="match status" value="1"/>
</dbReference>
<feature type="binding site" evidence="19">
    <location>
        <begin position="185"/>
        <end position="186"/>
    </location>
    <ligand>
        <name>ATP</name>
        <dbReference type="ChEBI" id="CHEBI:30616"/>
    </ligand>
</feature>
<dbReference type="InterPro" id="IPR003720">
    <property type="entry name" value="tRNA_STrfase"/>
</dbReference>
<dbReference type="GO" id="GO:0005524">
    <property type="term" value="F:ATP binding"/>
    <property type="evidence" value="ECO:0007669"/>
    <property type="project" value="UniProtKB-UniRule"/>
</dbReference>
<dbReference type="CDD" id="cd01712">
    <property type="entry name" value="PPase_ThiI"/>
    <property type="match status" value="1"/>
</dbReference>
<dbReference type="OrthoDB" id="9773948at2"/>
<dbReference type="Proteomes" id="UP000198995">
    <property type="component" value="Unassembled WGS sequence"/>
</dbReference>
<dbReference type="Gene3D" id="3.30.2130.30">
    <property type="match status" value="1"/>
</dbReference>
<reference evidence="21 22" key="1">
    <citation type="submission" date="2016-10" db="EMBL/GenBank/DDBJ databases">
        <authorList>
            <person name="de Groot N.N."/>
        </authorList>
    </citation>
    <scope>NUCLEOTIDE SEQUENCE [LARGE SCALE GENOMIC DNA]</scope>
    <source>
        <strain evidence="21 22">DSM 20475</strain>
    </source>
</reference>
<comment type="subcellular location">
    <subcellularLocation>
        <location evidence="1 19">Cytoplasm</location>
    </subcellularLocation>
</comment>
<dbReference type="NCBIfam" id="TIGR00342">
    <property type="entry name" value="tRNA uracil 4-sulfurtransferase ThiI"/>
    <property type="match status" value="1"/>
</dbReference>
<feature type="binding site" evidence="19">
    <location>
        <position position="267"/>
    </location>
    <ligand>
        <name>ATP</name>
        <dbReference type="ChEBI" id="CHEBI:30616"/>
    </ligand>
</feature>
<dbReference type="InterPro" id="IPR014729">
    <property type="entry name" value="Rossmann-like_a/b/a_fold"/>
</dbReference>
<evidence type="ECO:0000256" key="10">
    <source>
        <dbReference type="ARBA" id="ARBA00050570"/>
    </source>
</evidence>
<comment type="function">
    <text evidence="12 19">Catalyzes the ATP-dependent transfer of a sulfur to tRNA to produce 4-thiouridine in position 8 of tRNAs, which functions as a near-UV photosensor. Also catalyzes the transfer of sulfur to the sulfur carrier protein ThiS, forming ThiS-thiocarboxylate. This is a step in the synthesis of thiazole, in the thiamine biosynthesis pathway. The sulfur is donated as persulfide by IscS.</text>
</comment>
<dbReference type="PANTHER" id="PTHR43209">
    <property type="entry name" value="TRNA SULFURTRANSFERASE"/>
    <property type="match status" value="1"/>
</dbReference>
<dbReference type="GO" id="GO:0000049">
    <property type="term" value="F:tRNA binding"/>
    <property type="evidence" value="ECO:0007669"/>
    <property type="project" value="UniProtKB-UniRule"/>
</dbReference>
<evidence type="ECO:0000256" key="4">
    <source>
        <dbReference type="ARBA" id="ARBA00022555"/>
    </source>
</evidence>
<evidence type="ECO:0000256" key="14">
    <source>
        <dbReference type="ARBA" id="ARBA00066827"/>
    </source>
</evidence>
<sequence length="415" mass="46516">MKYDHILVRYGELGLKGKNQKQFLKTLVNNMRRQVEREIGKRPDVIREQGRLSIPLKGQPPQPFYPALDRVFGISTYSPVMTTSLDPADIQAAVLSELAQVPLEGKTFRVSVRRANKRFPIRSMDFQLQLAEAILAKYPQLVPNLTNYDLEISVDIRFEQAHIFLEKRPGLGGLPLGTGGRAELLLSGGIDSPVAGWLMMRRGVVVEGLHFHSYPYTSKQAEEKVLHLAEKMAAYSGHIDLHLVPFTPIQEAIGANCHSNIRITLMRRIMLRIAEQIADLRHAKALVTGDNIGQVASQTIESLYAINEVTTMPVLRPLLTYDKVDTVKIAKAIDTYETSVLPYEDCCTVFVPKEPKTKPKRHECAREEGRIEGLDELIRQAIEGTETVRCFANGSQPPKRAKLMDLIAAKDEDNG</sequence>
<keyword evidence="3 19" id="KW-0963">Cytoplasm</keyword>
<keyword evidence="8 19" id="KW-0694">RNA-binding</keyword>
<evidence type="ECO:0000256" key="18">
    <source>
        <dbReference type="ARBA" id="ARBA00080570"/>
    </source>
</evidence>